<keyword evidence="4" id="KW-0479">Metal-binding</keyword>
<dbReference type="EMBL" id="LORN02000015">
    <property type="protein sequence ID" value="PNN20964.1"/>
    <property type="molecule type" value="Genomic_DNA"/>
</dbReference>
<dbReference type="GO" id="GO:0046872">
    <property type="term" value="F:metal ion binding"/>
    <property type="evidence" value="ECO:0007669"/>
    <property type="project" value="UniProtKB-KW"/>
</dbReference>
<evidence type="ECO:0000256" key="7">
    <source>
        <dbReference type="ARBA" id="ARBA00023134"/>
    </source>
</evidence>
<dbReference type="RefSeq" id="WP_053024748.1">
    <property type="nucleotide sequence ID" value="NZ_CAJCFZ010000001.1"/>
</dbReference>
<dbReference type="Proteomes" id="UP000053523">
    <property type="component" value="Unassembled WGS sequence"/>
</dbReference>
<keyword evidence="6" id="KW-0460">Magnesium</keyword>
<dbReference type="GO" id="GO:0005525">
    <property type="term" value="F:GTP binding"/>
    <property type="evidence" value="ECO:0007669"/>
    <property type="project" value="UniProtKB-UniRule"/>
</dbReference>
<evidence type="ECO:0000256" key="3">
    <source>
        <dbReference type="ARBA" id="ARBA00022618"/>
    </source>
</evidence>
<keyword evidence="5 10" id="KW-0547">Nucleotide-binding</keyword>
<keyword evidence="9 10" id="KW-0131">Cell cycle</keyword>
<evidence type="ECO:0000313" key="13">
    <source>
        <dbReference type="Proteomes" id="UP000053523"/>
    </source>
</evidence>
<dbReference type="PROSITE" id="PS51706">
    <property type="entry name" value="G_ENGB"/>
    <property type="match status" value="1"/>
</dbReference>
<dbReference type="InterPro" id="IPR030393">
    <property type="entry name" value="G_ENGB_dom"/>
</dbReference>
<dbReference type="InterPro" id="IPR006073">
    <property type="entry name" value="GTP-bd"/>
</dbReference>
<comment type="similarity">
    <text evidence="2 10">Belongs to the TRAFAC class TrmE-Era-EngA-EngB-Septin-like GTPase superfamily. EngB GTPase family.</text>
</comment>
<dbReference type="GO" id="GO:0005829">
    <property type="term" value="C:cytosol"/>
    <property type="evidence" value="ECO:0007669"/>
    <property type="project" value="TreeGrafter"/>
</dbReference>
<dbReference type="SUPFAM" id="SSF52540">
    <property type="entry name" value="P-loop containing nucleoside triphosphate hydrolases"/>
    <property type="match status" value="1"/>
</dbReference>
<evidence type="ECO:0000259" key="11">
    <source>
        <dbReference type="PROSITE" id="PS51706"/>
    </source>
</evidence>
<keyword evidence="3 10" id="KW-0132">Cell division</keyword>
<sequence length="195" mass="22314">MNINPNNIDLIISAVQEAQYPDTGLSEVALSGRSNVGKSSFINSMIGRKNMARTSQQPGKTQTLNFFNIDNQLIFVDVPGYGYAKVSKSQREKFGKMIEEYLTKRESLKLVIQLVDLRHNPTEDDILMYNYLKHFDIPTLVICTKEDKIAKGKIQKHIKNIKEKLDLDPDDTIISYSSIQNTKQQQIWDLIADYL</sequence>
<dbReference type="GO" id="GO:0000917">
    <property type="term" value="P:division septum assembly"/>
    <property type="evidence" value="ECO:0007669"/>
    <property type="project" value="UniProtKB-KW"/>
</dbReference>
<dbReference type="PANTHER" id="PTHR11649">
    <property type="entry name" value="MSS1/TRME-RELATED GTP-BINDING PROTEIN"/>
    <property type="match status" value="1"/>
</dbReference>
<protein>
    <recommendedName>
        <fullName evidence="10">Probable GTP-binding protein EngB</fullName>
    </recommendedName>
</protein>
<evidence type="ECO:0000256" key="10">
    <source>
        <dbReference type="HAMAP-Rule" id="MF_00321"/>
    </source>
</evidence>
<evidence type="ECO:0000256" key="5">
    <source>
        <dbReference type="ARBA" id="ARBA00022741"/>
    </source>
</evidence>
<organism evidence="12 13">
    <name type="scientific">Staphylococcus haemolyticus</name>
    <dbReference type="NCBI Taxonomy" id="1283"/>
    <lineage>
        <taxon>Bacteria</taxon>
        <taxon>Bacillati</taxon>
        <taxon>Bacillota</taxon>
        <taxon>Bacilli</taxon>
        <taxon>Bacillales</taxon>
        <taxon>Staphylococcaceae</taxon>
        <taxon>Staphylococcus</taxon>
    </lineage>
</organism>
<dbReference type="Pfam" id="PF01926">
    <property type="entry name" value="MMR_HSR1"/>
    <property type="match status" value="1"/>
</dbReference>
<evidence type="ECO:0000256" key="2">
    <source>
        <dbReference type="ARBA" id="ARBA00009638"/>
    </source>
</evidence>
<evidence type="ECO:0000313" key="12">
    <source>
        <dbReference type="EMBL" id="PNN20964.1"/>
    </source>
</evidence>
<dbReference type="InterPro" id="IPR027417">
    <property type="entry name" value="P-loop_NTPase"/>
</dbReference>
<evidence type="ECO:0000256" key="8">
    <source>
        <dbReference type="ARBA" id="ARBA00023210"/>
    </source>
</evidence>
<evidence type="ECO:0000256" key="9">
    <source>
        <dbReference type="ARBA" id="ARBA00023306"/>
    </source>
</evidence>
<dbReference type="HAMAP" id="MF_00321">
    <property type="entry name" value="GTPase_EngB"/>
    <property type="match status" value="1"/>
</dbReference>
<gene>
    <name evidence="10 12" type="primary">engB</name>
    <name evidence="12" type="synonym">yihA</name>
    <name evidence="12" type="synonym">ysxC</name>
    <name evidence="12" type="ORF">AL503_009435</name>
</gene>
<evidence type="ECO:0000256" key="6">
    <source>
        <dbReference type="ARBA" id="ARBA00022842"/>
    </source>
</evidence>
<dbReference type="CDD" id="cd01876">
    <property type="entry name" value="YihA_EngB"/>
    <property type="match status" value="1"/>
</dbReference>
<dbReference type="FunFam" id="3.40.50.300:FF:000098">
    <property type="entry name" value="Probable GTP-binding protein EngB"/>
    <property type="match status" value="1"/>
</dbReference>
<keyword evidence="7 10" id="KW-0342">GTP-binding</keyword>
<feature type="domain" description="EngB-type G" evidence="11">
    <location>
        <begin position="24"/>
        <end position="195"/>
    </location>
</feature>
<comment type="function">
    <text evidence="10">Necessary for normal cell division and for the maintenance of normal septation.</text>
</comment>
<keyword evidence="8 10" id="KW-0717">Septation</keyword>
<dbReference type="Gene3D" id="3.40.50.300">
    <property type="entry name" value="P-loop containing nucleotide triphosphate hydrolases"/>
    <property type="match status" value="1"/>
</dbReference>
<dbReference type="PANTHER" id="PTHR11649:SF13">
    <property type="entry name" value="ENGB-TYPE G DOMAIN-CONTAINING PROTEIN"/>
    <property type="match status" value="1"/>
</dbReference>
<name>A0A2K0A7G9_STAHA</name>
<comment type="caution">
    <text evidence="12">The sequence shown here is derived from an EMBL/GenBank/DDBJ whole genome shotgun (WGS) entry which is preliminary data.</text>
</comment>
<dbReference type="NCBIfam" id="TIGR03598">
    <property type="entry name" value="GTPase_YsxC"/>
    <property type="match status" value="1"/>
</dbReference>
<reference evidence="12 13" key="1">
    <citation type="submission" date="2017-12" db="EMBL/GenBank/DDBJ databases">
        <title>FDA dAtabase for Regulatory Grade micrObial Sequences (FDA-ARGOS): Supporting development and validation of Infectious Disease Dx tests.</title>
        <authorList>
            <person name="Hoffmann M."/>
            <person name="Allard M."/>
            <person name="Evans P."/>
            <person name="Brown E."/>
            <person name="Tallon L."/>
            <person name="Sadzewicz L."/>
            <person name="Sengamalay N."/>
            <person name="Ott S."/>
            <person name="Godinez A."/>
            <person name="Nagaraj S."/>
            <person name="Vavikolanu K."/>
            <person name="Aluvathingal J."/>
            <person name="Nadendla S."/>
            <person name="Sichtig H."/>
        </authorList>
    </citation>
    <scope>NUCLEOTIDE SEQUENCE [LARGE SCALE GENOMIC DNA]</scope>
    <source>
        <strain evidence="12 13">FDAARGOS_148</strain>
    </source>
</reference>
<dbReference type="InterPro" id="IPR019987">
    <property type="entry name" value="GTP-bd_ribosome_bio_YsxC"/>
</dbReference>
<dbReference type="AlphaFoldDB" id="A0A2K0A7G9"/>
<comment type="cofactor">
    <cofactor evidence="1">
        <name>Mg(2+)</name>
        <dbReference type="ChEBI" id="CHEBI:18420"/>
    </cofactor>
</comment>
<evidence type="ECO:0000256" key="1">
    <source>
        <dbReference type="ARBA" id="ARBA00001946"/>
    </source>
</evidence>
<proteinExistence type="inferred from homology"/>
<evidence type="ECO:0000256" key="4">
    <source>
        <dbReference type="ARBA" id="ARBA00022723"/>
    </source>
</evidence>
<accession>A0A2K0A7G9</accession>